<feature type="transmembrane region" description="Helical" evidence="12">
    <location>
        <begin position="311"/>
        <end position="332"/>
    </location>
</feature>
<dbReference type="SUPFAM" id="SSF47384">
    <property type="entry name" value="Homodimeric domain of signal transducing histidine kinase"/>
    <property type="match status" value="1"/>
</dbReference>
<dbReference type="InterPro" id="IPR011623">
    <property type="entry name" value="7TMR_DISM_rcpt_extracell_dom1"/>
</dbReference>
<name>A0A3D9IF06_9BACL</name>
<feature type="coiled-coil region" evidence="11">
    <location>
        <begin position="421"/>
        <end position="476"/>
    </location>
</feature>
<evidence type="ECO:0000259" key="13">
    <source>
        <dbReference type="PROSITE" id="PS50109"/>
    </source>
</evidence>
<comment type="catalytic activity">
    <reaction evidence="1">
        <text>ATP + protein L-histidine = ADP + protein N-phospho-L-histidine.</text>
        <dbReference type="EC" id="2.7.13.3"/>
    </reaction>
</comment>
<sequence length="705" mass="79342">MARLASKSRKHRQRWFGVALVFLAFIAFSTGCAASSKADRVLPVAEQGIIDLRGWSWNDGGVVPLNGKWKFDWLLASNGANGRFQYEETTLEVPGTWGNLMTGKGTKLDDQGYGVYRLSVLHEKQRDMIAIRLPNISTAYELSIDGNVVLARGQVSEGAERTIPYQLPATVYFTADNTRTELELIVANYDHRHGGIRTAIILGNADQVQRLQTRQEAQELIILGCLIMIGFYHLGLYILRRKEVANIMFAMLCLFVGMRMGLIGEGFIVQWLEFLNWNTATCLEYIAFVMSGWAGFAYFQAMYPREIKRMWFKVSTVVAAVLIVVVLVFQPLHFTSWIIAFQSYIILFSLKVLAGLIVSAHRRREGAWLALIGFAGLVLTIVNDMLFYNGWFTSVDLVPFGLLFLIVMNSFIISLRFSVTYEKAENMSAELIELNNTLEERIAERTEELQRSYATLADAKTELERVEHSRAQLVSNISHDLRTPITLLKGYLEALRDNVISEPAQRDKTIKLMSAKVEGLNSLIQDLFELSVLEARKVELALEDIPLIGWKERLTEQYAIELQGKEIEFDCLISGETSALARIKIDVRRMDRVFANLIYNAVRYTPAGGRIRITMRSESRNESVEVLVTDNGSGIDPDDLPFLFDRFFRKDKTRQQSSAGSGLGLAIAKEIVELHGGRIDAYNSTDGGSVFRIVLPASANDFPSS</sequence>
<dbReference type="Gene3D" id="2.60.120.260">
    <property type="entry name" value="Galactose-binding domain-like"/>
    <property type="match status" value="1"/>
</dbReference>
<keyword evidence="8" id="KW-0067">ATP-binding</keyword>
<dbReference type="GO" id="GO:0016036">
    <property type="term" value="P:cellular response to phosphate starvation"/>
    <property type="evidence" value="ECO:0007669"/>
    <property type="project" value="TreeGrafter"/>
</dbReference>
<evidence type="ECO:0000313" key="15">
    <source>
        <dbReference type="Proteomes" id="UP000256869"/>
    </source>
</evidence>
<keyword evidence="4" id="KW-0597">Phosphoprotein</keyword>
<keyword evidence="11" id="KW-0175">Coiled coil</keyword>
<dbReference type="PROSITE" id="PS50109">
    <property type="entry name" value="HIS_KIN"/>
    <property type="match status" value="1"/>
</dbReference>
<dbReference type="GO" id="GO:0005524">
    <property type="term" value="F:ATP binding"/>
    <property type="evidence" value="ECO:0007669"/>
    <property type="project" value="UniProtKB-KW"/>
</dbReference>
<evidence type="ECO:0000256" key="1">
    <source>
        <dbReference type="ARBA" id="ARBA00000085"/>
    </source>
</evidence>
<feature type="transmembrane region" description="Helical" evidence="12">
    <location>
        <begin position="220"/>
        <end position="239"/>
    </location>
</feature>
<evidence type="ECO:0000256" key="11">
    <source>
        <dbReference type="SAM" id="Coils"/>
    </source>
</evidence>
<protein>
    <recommendedName>
        <fullName evidence="3">histidine kinase</fullName>
        <ecNumber evidence="3">2.7.13.3</ecNumber>
    </recommendedName>
</protein>
<dbReference type="PROSITE" id="PS51257">
    <property type="entry name" value="PROKAR_LIPOPROTEIN"/>
    <property type="match status" value="1"/>
</dbReference>
<accession>A0A3D9IF06</accession>
<gene>
    <name evidence="14" type="ORF">DFP95_106152</name>
</gene>
<dbReference type="EC" id="2.7.13.3" evidence="3"/>
<dbReference type="SMART" id="SM00387">
    <property type="entry name" value="HATPase_c"/>
    <property type="match status" value="1"/>
</dbReference>
<dbReference type="PRINTS" id="PR00344">
    <property type="entry name" value="BCTRLSENSOR"/>
</dbReference>
<dbReference type="Pfam" id="PF02518">
    <property type="entry name" value="HATPase_c"/>
    <property type="match status" value="1"/>
</dbReference>
<feature type="transmembrane region" description="Helical" evidence="12">
    <location>
        <begin position="277"/>
        <end position="299"/>
    </location>
</feature>
<keyword evidence="10 12" id="KW-0472">Membrane</keyword>
<feature type="transmembrane region" description="Helical" evidence="12">
    <location>
        <begin position="367"/>
        <end position="388"/>
    </location>
</feature>
<comment type="caution">
    <text evidence="14">The sequence shown here is derived from an EMBL/GenBank/DDBJ whole genome shotgun (WGS) entry which is preliminary data.</text>
</comment>
<dbReference type="GO" id="GO:0005886">
    <property type="term" value="C:plasma membrane"/>
    <property type="evidence" value="ECO:0007669"/>
    <property type="project" value="UniProtKB-SubCell"/>
</dbReference>
<dbReference type="SUPFAM" id="SSF49785">
    <property type="entry name" value="Galactose-binding domain-like"/>
    <property type="match status" value="1"/>
</dbReference>
<dbReference type="FunFam" id="1.10.287.130:FF:000001">
    <property type="entry name" value="Two-component sensor histidine kinase"/>
    <property type="match status" value="1"/>
</dbReference>
<evidence type="ECO:0000256" key="8">
    <source>
        <dbReference type="ARBA" id="ARBA00022840"/>
    </source>
</evidence>
<keyword evidence="12" id="KW-0812">Transmembrane</keyword>
<dbReference type="PANTHER" id="PTHR45453">
    <property type="entry name" value="PHOSPHATE REGULON SENSOR PROTEIN PHOR"/>
    <property type="match status" value="1"/>
</dbReference>
<keyword evidence="12" id="KW-1133">Transmembrane helix</keyword>
<dbReference type="OrthoDB" id="9809348at2"/>
<dbReference type="InterPro" id="IPR036097">
    <property type="entry name" value="HisK_dim/P_sf"/>
</dbReference>
<dbReference type="CDD" id="cd00082">
    <property type="entry name" value="HisKA"/>
    <property type="match status" value="1"/>
</dbReference>
<evidence type="ECO:0000256" key="2">
    <source>
        <dbReference type="ARBA" id="ARBA00004651"/>
    </source>
</evidence>
<keyword evidence="15" id="KW-1185">Reference proteome</keyword>
<dbReference type="InterPro" id="IPR003661">
    <property type="entry name" value="HisK_dim/P_dom"/>
</dbReference>
<keyword evidence="9" id="KW-0902">Two-component regulatory system</keyword>
<dbReference type="InterPro" id="IPR050351">
    <property type="entry name" value="BphY/WalK/GraS-like"/>
</dbReference>
<evidence type="ECO:0000256" key="4">
    <source>
        <dbReference type="ARBA" id="ARBA00022553"/>
    </source>
</evidence>
<evidence type="ECO:0000256" key="9">
    <source>
        <dbReference type="ARBA" id="ARBA00023012"/>
    </source>
</evidence>
<evidence type="ECO:0000256" key="7">
    <source>
        <dbReference type="ARBA" id="ARBA00022777"/>
    </source>
</evidence>
<dbReference type="InterPro" id="IPR008979">
    <property type="entry name" value="Galactose-bd-like_sf"/>
</dbReference>
<dbReference type="PANTHER" id="PTHR45453:SF1">
    <property type="entry name" value="PHOSPHATE REGULON SENSOR PROTEIN PHOR"/>
    <property type="match status" value="1"/>
</dbReference>
<dbReference type="SUPFAM" id="SSF55874">
    <property type="entry name" value="ATPase domain of HSP90 chaperone/DNA topoisomerase II/histidine kinase"/>
    <property type="match status" value="1"/>
</dbReference>
<feature type="transmembrane region" description="Helical" evidence="12">
    <location>
        <begin position="338"/>
        <end position="360"/>
    </location>
</feature>
<feature type="domain" description="Histidine kinase" evidence="13">
    <location>
        <begin position="476"/>
        <end position="699"/>
    </location>
</feature>
<dbReference type="AlphaFoldDB" id="A0A3D9IF06"/>
<feature type="transmembrane region" description="Helical" evidence="12">
    <location>
        <begin position="246"/>
        <end position="271"/>
    </location>
</feature>
<dbReference type="Pfam" id="PF07695">
    <property type="entry name" value="7TMR-DISM_7TM"/>
    <property type="match status" value="1"/>
</dbReference>
<dbReference type="InterPro" id="IPR036890">
    <property type="entry name" value="HATPase_C_sf"/>
</dbReference>
<evidence type="ECO:0000256" key="12">
    <source>
        <dbReference type="SAM" id="Phobius"/>
    </source>
</evidence>
<dbReference type="Pfam" id="PF00512">
    <property type="entry name" value="HisKA"/>
    <property type="match status" value="1"/>
</dbReference>
<evidence type="ECO:0000256" key="6">
    <source>
        <dbReference type="ARBA" id="ARBA00022741"/>
    </source>
</evidence>
<proteinExistence type="predicted"/>
<reference evidence="14 15" key="1">
    <citation type="submission" date="2018-07" db="EMBL/GenBank/DDBJ databases">
        <title>Genomic Encyclopedia of Type Strains, Phase III (KMG-III): the genomes of soil and plant-associated and newly described type strains.</title>
        <authorList>
            <person name="Whitman W."/>
        </authorList>
    </citation>
    <scope>NUCLEOTIDE SEQUENCE [LARGE SCALE GENOMIC DNA]</scope>
    <source>
        <strain evidence="14 15">CECT 8236</strain>
    </source>
</reference>
<evidence type="ECO:0000256" key="10">
    <source>
        <dbReference type="ARBA" id="ARBA00023136"/>
    </source>
</evidence>
<comment type="subcellular location">
    <subcellularLocation>
        <location evidence="2">Cell membrane</location>
        <topology evidence="2">Multi-pass membrane protein</topology>
    </subcellularLocation>
</comment>
<keyword evidence="5" id="KW-0808">Transferase</keyword>
<feature type="transmembrane region" description="Helical" evidence="12">
    <location>
        <begin position="400"/>
        <end position="419"/>
    </location>
</feature>
<dbReference type="SMART" id="SM00388">
    <property type="entry name" value="HisKA"/>
    <property type="match status" value="1"/>
</dbReference>
<dbReference type="GO" id="GO:0004721">
    <property type="term" value="F:phosphoprotein phosphatase activity"/>
    <property type="evidence" value="ECO:0007669"/>
    <property type="project" value="TreeGrafter"/>
</dbReference>
<dbReference type="Proteomes" id="UP000256869">
    <property type="component" value="Unassembled WGS sequence"/>
</dbReference>
<dbReference type="CDD" id="cd00075">
    <property type="entry name" value="HATPase"/>
    <property type="match status" value="1"/>
</dbReference>
<dbReference type="EMBL" id="QRDY01000006">
    <property type="protein sequence ID" value="RED60363.1"/>
    <property type="molecule type" value="Genomic_DNA"/>
</dbReference>
<dbReference type="Gene3D" id="3.30.565.10">
    <property type="entry name" value="Histidine kinase-like ATPase, C-terminal domain"/>
    <property type="match status" value="1"/>
</dbReference>
<keyword evidence="7" id="KW-0418">Kinase</keyword>
<evidence type="ECO:0000313" key="14">
    <source>
        <dbReference type="EMBL" id="RED60363.1"/>
    </source>
</evidence>
<dbReference type="RefSeq" id="WP_115993075.1">
    <property type="nucleotide sequence ID" value="NZ_QRDY01000006.1"/>
</dbReference>
<keyword evidence="6" id="KW-0547">Nucleotide-binding</keyword>
<dbReference type="InterPro" id="IPR003594">
    <property type="entry name" value="HATPase_dom"/>
</dbReference>
<dbReference type="InterPro" id="IPR005467">
    <property type="entry name" value="His_kinase_dom"/>
</dbReference>
<dbReference type="GO" id="GO:0000155">
    <property type="term" value="F:phosphorelay sensor kinase activity"/>
    <property type="evidence" value="ECO:0007669"/>
    <property type="project" value="InterPro"/>
</dbReference>
<organism evidence="14 15">
    <name type="scientific">Cohnella lupini</name>
    <dbReference type="NCBI Taxonomy" id="1294267"/>
    <lineage>
        <taxon>Bacteria</taxon>
        <taxon>Bacillati</taxon>
        <taxon>Bacillota</taxon>
        <taxon>Bacilli</taxon>
        <taxon>Bacillales</taxon>
        <taxon>Paenibacillaceae</taxon>
        <taxon>Cohnella</taxon>
    </lineage>
</organism>
<evidence type="ECO:0000256" key="5">
    <source>
        <dbReference type="ARBA" id="ARBA00022679"/>
    </source>
</evidence>
<dbReference type="InterPro" id="IPR004358">
    <property type="entry name" value="Sig_transdc_His_kin-like_C"/>
</dbReference>
<dbReference type="Gene3D" id="1.10.287.130">
    <property type="match status" value="1"/>
</dbReference>
<dbReference type="FunFam" id="3.30.565.10:FF:000006">
    <property type="entry name" value="Sensor histidine kinase WalK"/>
    <property type="match status" value="1"/>
</dbReference>
<evidence type="ECO:0000256" key="3">
    <source>
        <dbReference type="ARBA" id="ARBA00012438"/>
    </source>
</evidence>